<reference evidence="1 2" key="1">
    <citation type="submission" date="2023-06" db="EMBL/GenBank/DDBJ databases">
        <title>Altererythrobacter rubellus NBRC 112769 genome.</title>
        <authorList>
            <person name="Zhang K."/>
        </authorList>
    </citation>
    <scope>NUCLEOTIDE SEQUENCE [LARGE SCALE GENOMIC DNA]</scope>
    <source>
        <strain evidence="1 2">NBRC 112769</strain>
    </source>
</reference>
<dbReference type="RefSeq" id="WP_285976103.1">
    <property type="nucleotide sequence ID" value="NZ_CP127221.1"/>
</dbReference>
<gene>
    <name evidence="1" type="ORF">QQX03_01415</name>
</gene>
<organism evidence="1 2">
    <name type="scientific">Altererythrobacter rubellus</name>
    <dbReference type="NCBI Taxonomy" id="2173831"/>
    <lineage>
        <taxon>Bacteria</taxon>
        <taxon>Pseudomonadati</taxon>
        <taxon>Pseudomonadota</taxon>
        <taxon>Alphaproteobacteria</taxon>
        <taxon>Sphingomonadales</taxon>
        <taxon>Erythrobacteraceae</taxon>
        <taxon>Altererythrobacter</taxon>
    </lineage>
</organism>
<dbReference type="PROSITE" id="PS51318">
    <property type="entry name" value="TAT"/>
    <property type="match status" value="1"/>
</dbReference>
<dbReference type="AlphaFoldDB" id="A0A9Y2B840"/>
<dbReference type="Proteomes" id="UP001231445">
    <property type="component" value="Chromosome"/>
</dbReference>
<dbReference type="KEGG" id="arue:QQX03_01415"/>
<dbReference type="InterPro" id="IPR010869">
    <property type="entry name" value="DUF1501"/>
</dbReference>
<keyword evidence="2" id="KW-1185">Reference proteome</keyword>
<dbReference type="InterPro" id="IPR006311">
    <property type="entry name" value="TAT_signal"/>
</dbReference>
<dbReference type="EMBL" id="CP127221">
    <property type="protein sequence ID" value="WIW95790.1"/>
    <property type="molecule type" value="Genomic_DNA"/>
</dbReference>
<evidence type="ECO:0000313" key="1">
    <source>
        <dbReference type="EMBL" id="WIW95790.1"/>
    </source>
</evidence>
<name>A0A9Y2B840_9SPHN</name>
<sequence>MFIGKSIDLSRRAFIRRSSQLAVMGAASSYALGLASIGEAAAFSTSGDYKALVCLFLYGGNDHSNTLIPFDATNYARYSAIRGGDGEGGGGIALPRASLAQTVLNPRDDQVLTDDQALALAPTMPRLKQRFDEGRLAPLLNVGPLIAPTTLSQFENETVPLPPKLFSHNDQQSVWQSSQTEGAPTGWGGRISDLALSSNTNSMFTAINAFGNSVFLSGQDAVPYQVAPHGATLFQPISGNPGFLPQSSVQALETILRSGAGHFFKADYVHVNARSIEYGNFVNNALNNSNLNTEFPEGNFLAAQLQVVARLIAARNRLGVTRQVFMVGMGGYDTHDGLIGQHEGLLEQVDEALDAFYRSTVEIGISDKVTTFTASDFGRTLASNGDGSDHGWGSHHFILGGDVDGGRFYGRAPHISVDTDDQVGQGRLLPDISVDQYSATLARWFGVSSSEMTSVAPNIGRFASSDLGFMKEGAI</sequence>
<protein>
    <submittedName>
        <fullName evidence="1">DUF1501 domain-containing protein</fullName>
    </submittedName>
</protein>
<accession>A0A9Y2B840</accession>
<dbReference type="PANTHER" id="PTHR43737:SF1">
    <property type="entry name" value="DUF1501 DOMAIN-CONTAINING PROTEIN"/>
    <property type="match status" value="1"/>
</dbReference>
<dbReference type="Pfam" id="PF07394">
    <property type="entry name" value="DUF1501"/>
    <property type="match status" value="1"/>
</dbReference>
<dbReference type="PANTHER" id="PTHR43737">
    <property type="entry name" value="BLL7424 PROTEIN"/>
    <property type="match status" value="1"/>
</dbReference>
<proteinExistence type="predicted"/>
<evidence type="ECO:0000313" key="2">
    <source>
        <dbReference type="Proteomes" id="UP001231445"/>
    </source>
</evidence>